<dbReference type="EMBL" id="KB456266">
    <property type="protein sequence ID" value="EMF11106.1"/>
    <property type="molecule type" value="Genomic_DNA"/>
</dbReference>
<accession>M3CDI9</accession>
<dbReference type="AlphaFoldDB" id="M3CDI9"/>
<dbReference type="Proteomes" id="UP000016931">
    <property type="component" value="Unassembled WGS sequence"/>
</dbReference>
<evidence type="ECO:0000313" key="2">
    <source>
        <dbReference type="Proteomes" id="UP000016931"/>
    </source>
</evidence>
<reference evidence="1 2" key="1">
    <citation type="journal article" date="2012" name="PLoS Pathog.">
        <title>Diverse lifestyles and strategies of plant pathogenesis encoded in the genomes of eighteen Dothideomycetes fungi.</title>
        <authorList>
            <person name="Ohm R.A."/>
            <person name="Feau N."/>
            <person name="Henrissat B."/>
            <person name="Schoch C.L."/>
            <person name="Horwitz B.A."/>
            <person name="Barry K.W."/>
            <person name="Condon B.J."/>
            <person name="Copeland A.C."/>
            <person name="Dhillon B."/>
            <person name="Glaser F."/>
            <person name="Hesse C.N."/>
            <person name="Kosti I."/>
            <person name="LaButti K."/>
            <person name="Lindquist E.A."/>
            <person name="Lucas S."/>
            <person name="Salamov A.A."/>
            <person name="Bradshaw R.E."/>
            <person name="Ciuffetti L."/>
            <person name="Hamelin R.C."/>
            <person name="Kema G.H.J."/>
            <person name="Lawrence C."/>
            <person name="Scott J.A."/>
            <person name="Spatafora J.W."/>
            <person name="Turgeon B.G."/>
            <person name="de Wit P.J.G.M."/>
            <person name="Zhong S."/>
            <person name="Goodwin S.B."/>
            <person name="Grigoriev I.V."/>
        </authorList>
    </citation>
    <scope>NUCLEOTIDE SEQUENCE [LARGE SCALE GENOMIC DNA]</scope>
    <source>
        <strain evidence="1 2">SO2202</strain>
    </source>
</reference>
<dbReference type="eggNOG" id="ENOG502QSK1">
    <property type="taxonomic scope" value="Eukaryota"/>
</dbReference>
<organism evidence="1 2">
    <name type="scientific">Sphaerulina musiva (strain SO2202)</name>
    <name type="common">Poplar stem canker fungus</name>
    <name type="synonym">Septoria musiva</name>
    <dbReference type="NCBI Taxonomy" id="692275"/>
    <lineage>
        <taxon>Eukaryota</taxon>
        <taxon>Fungi</taxon>
        <taxon>Dikarya</taxon>
        <taxon>Ascomycota</taxon>
        <taxon>Pezizomycotina</taxon>
        <taxon>Dothideomycetes</taxon>
        <taxon>Dothideomycetidae</taxon>
        <taxon>Mycosphaerellales</taxon>
        <taxon>Mycosphaerellaceae</taxon>
        <taxon>Sphaerulina</taxon>
    </lineage>
</organism>
<dbReference type="OMA" id="KWALLWR"/>
<proteinExistence type="predicted"/>
<evidence type="ECO:0000313" key="1">
    <source>
        <dbReference type="EMBL" id="EMF11106.1"/>
    </source>
</evidence>
<gene>
    <name evidence="1" type="ORF">SEPMUDRAFT_118415</name>
</gene>
<dbReference type="InterPro" id="IPR032675">
    <property type="entry name" value="LRR_dom_sf"/>
</dbReference>
<name>M3CDI9_SPHMS</name>
<dbReference type="GO" id="GO:0019005">
    <property type="term" value="C:SCF ubiquitin ligase complex"/>
    <property type="evidence" value="ECO:0007669"/>
    <property type="project" value="TreeGrafter"/>
</dbReference>
<dbReference type="GO" id="GO:0031146">
    <property type="term" value="P:SCF-dependent proteasomal ubiquitin-dependent protein catabolic process"/>
    <property type="evidence" value="ECO:0007669"/>
    <property type="project" value="TreeGrafter"/>
</dbReference>
<dbReference type="PANTHER" id="PTHR13318">
    <property type="entry name" value="PARTNER OF PAIRED, ISOFORM B-RELATED"/>
    <property type="match status" value="1"/>
</dbReference>
<dbReference type="HOGENOM" id="CLU_036208_0_0_1"/>
<dbReference type="SUPFAM" id="SSF52047">
    <property type="entry name" value="RNI-like"/>
    <property type="match status" value="1"/>
</dbReference>
<dbReference type="STRING" id="692275.M3CDI9"/>
<dbReference type="PANTHER" id="PTHR13318:SF247">
    <property type="entry name" value="GH16156P"/>
    <property type="match status" value="1"/>
</dbReference>
<evidence type="ECO:0008006" key="3">
    <source>
        <dbReference type="Google" id="ProtNLM"/>
    </source>
</evidence>
<dbReference type="GeneID" id="27898565"/>
<keyword evidence="2" id="KW-1185">Reference proteome</keyword>
<protein>
    <recommendedName>
        <fullName evidence="3">RNI-like protein</fullName>
    </recommendedName>
</protein>
<dbReference type="RefSeq" id="XP_016759227.1">
    <property type="nucleotide sequence ID" value="XM_016901428.1"/>
</dbReference>
<sequence length="562" mass="62114">MSAQALPVDLFHLLAEELAERLDFATLFNCVASSARIANSGAIAALYRISHSAPVKGGGGEGLPLAEQELTVQRWSILWRSIILSAFGQTLHPYCRHLRLLDLRDLADLLEILDEGKFRVRVAKHFFAGQLAQFRFVHSGSVTKGRPARLDIKKIVTAIGDKMTQHSPLLGALTEPTNSNVLSSVLSDWAPRLTELRQLDLWDGQALANDILQKQLHEHCPHLSCLRIYTSLNDDADHAIATFIEGMQPNSLSYFENISVCRIGAETCAALNHHGLSLKSLKLSLTESELPAIALLQGCTSITTLALASPTATPDLVATENEAFLQMVVWLNNCADLQEVSFTNFVSAPDLLLPVLLNKKIKLEKLQINANEGGMYVVGEHRNFHRALSQQPSLRRLLLLADPDPITRDDIDILMEAFTSLTDLRELSLFRISDYFTDTQIGMLADSLPHLEDLYVGGYGISDAVFNRLAQLQHLRVLTFSGITTFTESGIMRFVTELPPSAPPGGNRGLVLAVDNADPDTALSQESQERIREAISTKLDGRFEYQLLRDPNMPEFDTDDSD</sequence>
<dbReference type="OrthoDB" id="10028886at2759"/>
<dbReference type="Gene3D" id="3.80.10.10">
    <property type="entry name" value="Ribonuclease Inhibitor"/>
    <property type="match status" value="2"/>
</dbReference>